<dbReference type="GO" id="GO:0009252">
    <property type="term" value="P:peptidoglycan biosynthetic process"/>
    <property type="evidence" value="ECO:0007669"/>
    <property type="project" value="UniProtKB-UniRule"/>
</dbReference>
<accession>A0A5B2W0A9</accession>
<dbReference type="InterPro" id="IPR000291">
    <property type="entry name" value="D-Ala_lig_Van_CS"/>
</dbReference>
<evidence type="ECO:0000256" key="11">
    <source>
        <dbReference type="ARBA" id="ARBA00022984"/>
    </source>
</evidence>
<keyword evidence="16" id="KW-0460">Magnesium</keyword>
<sequence>MPKHVALLMGGWSSEREVSLSTGRACCKALESVGYQVTPIDVQPDIAGVLDAMRPDVAFNALHGRFGEDGTIQGVLEILRIPYTHSGVLASALAMQKDRAKVVMKAAGVTVPEGLVVNRFVAAKSHVMPPPYVIKPVAEGSSVGVIIVREDRAHPPQELTREDWPYGEQVLVEKYIPGREITCAVMGGRALDVIDIRPATGLFYDFDAKYAKGGSIHVLPAELSPNVYQRVQELALTAHQALGCRGVSRADLRYDDTPGGTGEVVVLEVNTQPGMTETSLVPEIAAYAGYSFGELVQWMVEDASLDR</sequence>
<name>A0A5B2W0A9_9HYPH</name>
<dbReference type="SUPFAM" id="SSF56059">
    <property type="entry name" value="Glutathione synthetase ATP-binding domain-like"/>
    <property type="match status" value="1"/>
</dbReference>
<evidence type="ECO:0000256" key="2">
    <source>
        <dbReference type="ARBA" id="ARBA00003921"/>
    </source>
</evidence>
<evidence type="ECO:0000256" key="12">
    <source>
        <dbReference type="ARBA" id="ARBA00023316"/>
    </source>
</evidence>
<dbReference type="PROSITE" id="PS50975">
    <property type="entry name" value="ATP_GRASP"/>
    <property type="match status" value="1"/>
</dbReference>
<dbReference type="InterPro" id="IPR011761">
    <property type="entry name" value="ATP-grasp"/>
</dbReference>
<feature type="domain" description="ATP-grasp" evidence="18">
    <location>
        <begin position="101"/>
        <end position="301"/>
    </location>
</feature>
<dbReference type="InterPro" id="IPR016185">
    <property type="entry name" value="PreATP-grasp_dom_sf"/>
</dbReference>
<comment type="cofactor">
    <cofactor evidence="16">
        <name>Mg(2+)</name>
        <dbReference type="ChEBI" id="CHEBI:18420"/>
    </cofactor>
    <cofactor evidence="16">
        <name>Mn(2+)</name>
        <dbReference type="ChEBI" id="CHEBI:29035"/>
    </cofactor>
    <text evidence="16">Binds 2 magnesium or manganese ions per subunit.</text>
</comment>
<evidence type="ECO:0000256" key="15">
    <source>
        <dbReference type="PIRSR" id="PIRSR039102-1"/>
    </source>
</evidence>
<evidence type="ECO:0000256" key="7">
    <source>
        <dbReference type="ARBA" id="ARBA00022598"/>
    </source>
</evidence>
<comment type="catalytic activity">
    <reaction evidence="13 14">
        <text>2 D-alanine + ATP = D-alanyl-D-alanine + ADP + phosphate + H(+)</text>
        <dbReference type="Rhea" id="RHEA:11224"/>
        <dbReference type="ChEBI" id="CHEBI:15378"/>
        <dbReference type="ChEBI" id="CHEBI:30616"/>
        <dbReference type="ChEBI" id="CHEBI:43474"/>
        <dbReference type="ChEBI" id="CHEBI:57416"/>
        <dbReference type="ChEBI" id="CHEBI:57822"/>
        <dbReference type="ChEBI" id="CHEBI:456216"/>
        <dbReference type="EC" id="6.3.2.4"/>
    </reaction>
</comment>
<dbReference type="HAMAP" id="MF_00047">
    <property type="entry name" value="Dala_Dala_lig"/>
    <property type="match status" value="1"/>
</dbReference>
<feature type="binding site" evidence="16">
    <location>
        <position position="268"/>
    </location>
    <ligand>
        <name>Mg(2+)</name>
        <dbReference type="ChEBI" id="CHEBI:18420"/>
        <label>1</label>
    </ligand>
</feature>
<evidence type="ECO:0000256" key="17">
    <source>
        <dbReference type="PROSITE-ProRule" id="PRU00409"/>
    </source>
</evidence>
<evidence type="ECO:0000256" key="6">
    <source>
        <dbReference type="ARBA" id="ARBA00022490"/>
    </source>
</evidence>
<evidence type="ECO:0000313" key="20">
    <source>
        <dbReference type="Proteomes" id="UP000323142"/>
    </source>
</evidence>
<feature type="active site" evidence="15">
    <location>
        <position position="141"/>
    </location>
</feature>
<protein>
    <recommendedName>
        <fullName evidence="5 14">D-alanine--D-alanine ligase</fullName>
        <ecNumber evidence="5 14">6.3.2.4</ecNumber>
    </recommendedName>
    <alternativeName>
        <fullName evidence="14">D-Ala-D-Ala ligase</fullName>
    </alternativeName>
    <alternativeName>
        <fullName evidence="14">D-alanylalanine synthetase</fullName>
    </alternativeName>
</protein>
<dbReference type="PANTHER" id="PTHR23132:SF23">
    <property type="entry name" value="D-ALANINE--D-ALANINE LIGASE B"/>
    <property type="match status" value="1"/>
</dbReference>
<dbReference type="InterPro" id="IPR011127">
    <property type="entry name" value="Dala_Dala_lig_N"/>
</dbReference>
<dbReference type="EC" id="6.3.2.4" evidence="5 14"/>
<dbReference type="NCBIfam" id="TIGR01205">
    <property type="entry name" value="D_ala_D_alaTIGR"/>
    <property type="match status" value="1"/>
</dbReference>
<dbReference type="UniPathway" id="UPA00219"/>
<evidence type="ECO:0000256" key="9">
    <source>
        <dbReference type="ARBA" id="ARBA00022840"/>
    </source>
</evidence>
<evidence type="ECO:0000256" key="5">
    <source>
        <dbReference type="ARBA" id="ARBA00012216"/>
    </source>
</evidence>
<dbReference type="PANTHER" id="PTHR23132">
    <property type="entry name" value="D-ALANINE--D-ALANINE LIGASE"/>
    <property type="match status" value="1"/>
</dbReference>
<dbReference type="Gene3D" id="3.40.50.20">
    <property type="match status" value="1"/>
</dbReference>
<dbReference type="GO" id="GO:0046872">
    <property type="term" value="F:metal ion binding"/>
    <property type="evidence" value="ECO:0007669"/>
    <property type="project" value="UniProtKB-KW"/>
</dbReference>
<feature type="binding site" evidence="16">
    <location>
        <position position="268"/>
    </location>
    <ligand>
        <name>Mg(2+)</name>
        <dbReference type="ChEBI" id="CHEBI:18420"/>
        <label>2</label>
    </ligand>
</feature>
<keyword evidence="12 14" id="KW-0961">Cell wall biogenesis/degradation</keyword>
<keyword evidence="20" id="KW-1185">Reference proteome</keyword>
<keyword evidence="11 14" id="KW-0573">Peptidoglycan synthesis</keyword>
<dbReference type="Pfam" id="PF07478">
    <property type="entry name" value="Dala_Dala_lig_C"/>
    <property type="match status" value="1"/>
</dbReference>
<proteinExistence type="inferred from homology"/>
<keyword evidence="9 17" id="KW-0067">ATP-binding</keyword>
<evidence type="ECO:0000256" key="14">
    <source>
        <dbReference type="HAMAP-Rule" id="MF_00047"/>
    </source>
</evidence>
<keyword evidence="7 14" id="KW-0436">Ligase</keyword>
<organism evidence="19 20">
    <name type="scientific">Salinarimonas soli</name>
    <dbReference type="NCBI Taxonomy" id="1638099"/>
    <lineage>
        <taxon>Bacteria</taxon>
        <taxon>Pseudomonadati</taxon>
        <taxon>Pseudomonadota</taxon>
        <taxon>Alphaproteobacteria</taxon>
        <taxon>Hyphomicrobiales</taxon>
        <taxon>Salinarimonadaceae</taxon>
        <taxon>Salinarimonas</taxon>
    </lineage>
</organism>
<keyword evidence="6 14" id="KW-0963">Cytoplasm</keyword>
<keyword evidence="16" id="KW-0464">Manganese</keyword>
<dbReference type="InterPro" id="IPR005905">
    <property type="entry name" value="D_ala_D_ala"/>
</dbReference>
<gene>
    <name evidence="14" type="primary">ddl</name>
    <name evidence="19" type="ORF">F0L46_01160</name>
</gene>
<comment type="subcellular location">
    <subcellularLocation>
        <location evidence="3 14">Cytoplasm</location>
    </subcellularLocation>
</comment>
<evidence type="ECO:0000259" key="18">
    <source>
        <dbReference type="PROSITE" id="PS50975"/>
    </source>
</evidence>
<dbReference type="GO" id="GO:0008716">
    <property type="term" value="F:D-alanine-D-alanine ligase activity"/>
    <property type="evidence" value="ECO:0007669"/>
    <property type="project" value="UniProtKB-UniRule"/>
</dbReference>
<comment type="caution">
    <text evidence="19">The sequence shown here is derived from an EMBL/GenBank/DDBJ whole genome shotgun (WGS) entry which is preliminary data.</text>
</comment>
<dbReference type="InterPro" id="IPR013815">
    <property type="entry name" value="ATP_grasp_subdomain_1"/>
</dbReference>
<dbReference type="GO" id="GO:0008360">
    <property type="term" value="P:regulation of cell shape"/>
    <property type="evidence" value="ECO:0007669"/>
    <property type="project" value="UniProtKB-KW"/>
</dbReference>
<keyword evidence="16" id="KW-0479">Metal-binding</keyword>
<evidence type="ECO:0000256" key="3">
    <source>
        <dbReference type="ARBA" id="ARBA00004496"/>
    </source>
</evidence>
<comment type="similarity">
    <text evidence="4 14">Belongs to the D-alanine--D-alanine ligase family.</text>
</comment>
<dbReference type="OrthoDB" id="9813261at2"/>
<dbReference type="Proteomes" id="UP000323142">
    <property type="component" value="Unassembled WGS sequence"/>
</dbReference>
<evidence type="ECO:0000256" key="4">
    <source>
        <dbReference type="ARBA" id="ARBA00010871"/>
    </source>
</evidence>
<dbReference type="Gene3D" id="3.30.470.20">
    <property type="entry name" value="ATP-grasp fold, B domain"/>
    <property type="match status" value="1"/>
</dbReference>
<dbReference type="GO" id="GO:0005524">
    <property type="term" value="F:ATP binding"/>
    <property type="evidence" value="ECO:0007669"/>
    <property type="project" value="UniProtKB-UniRule"/>
</dbReference>
<comment type="function">
    <text evidence="2 14">Cell wall formation.</text>
</comment>
<dbReference type="GO" id="GO:0071555">
    <property type="term" value="P:cell wall organization"/>
    <property type="evidence" value="ECO:0007669"/>
    <property type="project" value="UniProtKB-KW"/>
</dbReference>
<dbReference type="GO" id="GO:0005737">
    <property type="term" value="C:cytoplasm"/>
    <property type="evidence" value="ECO:0007669"/>
    <property type="project" value="UniProtKB-SubCell"/>
</dbReference>
<comment type="pathway">
    <text evidence="14">Cell wall biogenesis; peptidoglycan biosynthesis.</text>
</comment>
<evidence type="ECO:0000313" key="19">
    <source>
        <dbReference type="EMBL" id="KAA2244140.1"/>
    </source>
</evidence>
<reference evidence="19 20" key="2">
    <citation type="submission" date="2019-09" db="EMBL/GenBank/DDBJ databases">
        <authorList>
            <person name="Jin C."/>
        </authorList>
    </citation>
    <scope>NUCLEOTIDE SEQUENCE [LARGE SCALE GENOMIC DNA]</scope>
    <source>
        <strain evidence="19 20">BN140002</strain>
    </source>
</reference>
<dbReference type="PROSITE" id="PS00844">
    <property type="entry name" value="DALA_DALA_LIGASE_2"/>
    <property type="match status" value="1"/>
</dbReference>
<keyword evidence="8 17" id="KW-0547">Nucleotide-binding</keyword>
<dbReference type="InterPro" id="IPR011095">
    <property type="entry name" value="Dala_Dala_lig_C"/>
</dbReference>
<feature type="active site" evidence="15">
    <location>
        <position position="15"/>
    </location>
</feature>
<evidence type="ECO:0000256" key="16">
    <source>
        <dbReference type="PIRSR" id="PIRSR039102-3"/>
    </source>
</evidence>
<keyword evidence="10 14" id="KW-0133">Cell shape</keyword>
<dbReference type="PIRSF" id="PIRSF039102">
    <property type="entry name" value="Ddl/VanB"/>
    <property type="match status" value="1"/>
</dbReference>
<evidence type="ECO:0000256" key="13">
    <source>
        <dbReference type="ARBA" id="ARBA00047614"/>
    </source>
</evidence>
<dbReference type="SUPFAM" id="SSF52440">
    <property type="entry name" value="PreATP-grasp domain"/>
    <property type="match status" value="1"/>
</dbReference>
<feature type="binding site" evidence="16">
    <location>
        <position position="251"/>
    </location>
    <ligand>
        <name>Mg(2+)</name>
        <dbReference type="ChEBI" id="CHEBI:18420"/>
        <label>1</label>
    </ligand>
</feature>
<dbReference type="RefSeq" id="WP_149815199.1">
    <property type="nucleotide sequence ID" value="NZ_VUOA01000004.1"/>
</dbReference>
<dbReference type="PROSITE" id="PS00843">
    <property type="entry name" value="DALA_DALA_LIGASE_1"/>
    <property type="match status" value="1"/>
</dbReference>
<dbReference type="AlphaFoldDB" id="A0A5B2W0A9"/>
<evidence type="ECO:0000256" key="8">
    <source>
        <dbReference type="ARBA" id="ARBA00022741"/>
    </source>
</evidence>
<reference evidence="19 20" key="1">
    <citation type="submission" date="2019-09" db="EMBL/GenBank/DDBJ databases">
        <title>Salinarimonas rosea gen. nov., sp. nov., a new member of the a-2 subgroup of the Proteobacteria.</title>
        <authorList>
            <person name="Liu J."/>
        </authorList>
    </citation>
    <scope>NUCLEOTIDE SEQUENCE [LARGE SCALE GENOMIC DNA]</scope>
    <source>
        <strain evidence="19 20">BN140002</strain>
    </source>
</reference>
<evidence type="ECO:0000256" key="1">
    <source>
        <dbReference type="ARBA" id="ARBA00001936"/>
    </source>
</evidence>
<feature type="active site" evidence="15">
    <location>
        <position position="279"/>
    </location>
</feature>
<dbReference type="NCBIfam" id="NF002378">
    <property type="entry name" value="PRK01372.1"/>
    <property type="match status" value="1"/>
</dbReference>
<comment type="cofactor">
    <cofactor evidence="1">
        <name>Mn(2+)</name>
        <dbReference type="ChEBI" id="CHEBI:29035"/>
    </cofactor>
</comment>
<dbReference type="EMBL" id="VUOA01000004">
    <property type="protein sequence ID" value="KAA2244140.1"/>
    <property type="molecule type" value="Genomic_DNA"/>
</dbReference>
<evidence type="ECO:0000256" key="10">
    <source>
        <dbReference type="ARBA" id="ARBA00022960"/>
    </source>
</evidence>
<dbReference type="Pfam" id="PF01820">
    <property type="entry name" value="Dala_Dala_lig_N"/>
    <property type="match status" value="1"/>
</dbReference>
<dbReference type="Gene3D" id="3.30.1490.20">
    <property type="entry name" value="ATP-grasp fold, A domain"/>
    <property type="match status" value="1"/>
</dbReference>
<feature type="binding site" evidence="16">
    <location>
        <position position="270"/>
    </location>
    <ligand>
        <name>Mg(2+)</name>
        <dbReference type="ChEBI" id="CHEBI:18420"/>
        <label>2</label>
    </ligand>
</feature>